<accession>A0ACA9PRF6</accession>
<name>A0ACA9PRF6_9GLOM</name>
<gene>
    <name evidence="1" type="ORF">DHETER_LOCUS12719</name>
</gene>
<protein>
    <submittedName>
        <fullName evidence="1">3133_t:CDS:1</fullName>
    </submittedName>
</protein>
<evidence type="ECO:0000313" key="1">
    <source>
        <dbReference type="EMBL" id="CAG8719047.1"/>
    </source>
</evidence>
<evidence type="ECO:0000313" key="2">
    <source>
        <dbReference type="Proteomes" id="UP000789702"/>
    </source>
</evidence>
<reference evidence="1" key="1">
    <citation type="submission" date="2021-06" db="EMBL/GenBank/DDBJ databases">
        <authorList>
            <person name="Kallberg Y."/>
            <person name="Tangrot J."/>
            <person name="Rosling A."/>
        </authorList>
    </citation>
    <scope>NUCLEOTIDE SEQUENCE</scope>
    <source>
        <strain evidence="1">IL203A</strain>
    </source>
</reference>
<sequence length="306" mass="35607">MTFSDFPIPEERPTYLPNILVAKYFNMYADKFKLWPYIIFRTTVIHVSYLPDHRWKVKYITNIDKAQNEEDHSSEYEEIFDYVMVCNGHHRKYKSACFEDKRVVVVGVGNGGIDIAVELSHVTSQVYLCIRRGTLPWILPRLVGGTPIDQLGSRFSTYFFPNFTSALIKLIVKIVNPHPTSFQQPESFNSSHPTIKSDFFERLKTGTIILTKNILELMPDESKLIKFVDGSIVENIDAIIYSTRFNIDFPFLDREIVNGGPEIEQEFEEEYKENLTWMYKMMFLPKYRNIVFIGLIQPIGALFPIS</sequence>
<keyword evidence="2" id="KW-1185">Reference proteome</keyword>
<feature type="non-terminal residue" evidence="1">
    <location>
        <position position="306"/>
    </location>
</feature>
<dbReference type="EMBL" id="CAJVPU010032210">
    <property type="protein sequence ID" value="CAG8719047.1"/>
    <property type="molecule type" value="Genomic_DNA"/>
</dbReference>
<proteinExistence type="predicted"/>
<comment type="caution">
    <text evidence="1">The sequence shown here is derived from an EMBL/GenBank/DDBJ whole genome shotgun (WGS) entry which is preliminary data.</text>
</comment>
<organism evidence="1 2">
    <name type="scientific">Dentiscutata heterogama</name>
    <dbReference type="NCBI Taxonomy" id="1316150"/>
    <lineage>
        <taxon>Eukaryota</taxon>
        <taxon>Fungi</taxon>
        <taxon>Fungi incertae sedis</taxon>
        <taxon>Mucoromycota</taxon>
        <taxon>Glomeromycotina</taxon>
        <taxon>Glomeromycetes</taxon>
        <taxon>Diversisporales</taxon>
        <taxon>Gigasporaceae</taxon>
        <taxon>Dentiscutata</taxon>
    </lineage>
</organism>
<dbReference type="Proteomes" id="UP000789702">
    <property type="component" value="Unassembled WGS sequence"/>
</dbReference>